<name>A0A8K1EKU3_HARAX</name>
<accession>A0A8K1EKU3</accession>
<dbReference type="Gene3D" id="1.10.238.20">
    <property type="entry name" value="Pheromone/general odorant binding protein domain"/>
    <property type="match status" value="1"/>
</dbReference>
<dbReference type="OrthoDB" id="6729200at2759"/>
<dbReference type="Pfam" id="PF01395">
    <property type="entry name" value="PBP_GOBP"/>
    <property type="match status" value="1"/>
</dbReference>
<dbReference type="KEGG" id="haxr:123676376"/>
<dbReference type="SMR" id="A0A8K1EKU3"/>
<feature type="chain" id="PRO_5035480761" evidence="1">
    <location>
        <begin position="25"/>
        <end position="135"/>
    </location>
</feature>
<proteinExistence type="evidence at transcript level"/>
<dbReference type="CDD" id="cd23992">
    <property type="entry name" value="PBP_GOBP"/>
    <property type="match status" value="1"/>
</dbReference>
<evidence type="ECO:0000313" key="2">
    <source>
        <dbReference type="EMBL" id="QTE76118.1"/>
    </source>
</evidence>
<organism evidence="2">
    <name type="scientific">Harmonia axyridis</name>
    <name type="common">Multicolored Asian lady beetle</name>
    <name type="synonym">Coccinella axyridis</name>
    <dbReference type="NCBI Taxonomy" id="115357"/>
    <lineage>
        <taxon>Eukaryota</taxon>
        <taxon>Metazoa</taxon>
        <taxon>Ecdysozoa</taxon>
        <taxon>Arthropoda</taxon>
        <taxon>Hexapoda</taxon>
        <taxon>Insecta</taxon>
        <taxon>Pterygota</taxon>
        <taxon>Neoptera</taxon>
        <taxon>Endopterygota</taxon>
        <taxon>Coleoptera</taxon>
        <taxon>Polyphaga</taxon>
        <taxon>Cucujiformia</taxon>
        <taxon>Coccinelloidea</taxon>
        <taxon>Coccinellidae</taxon>
        <taxon>Coccinellinae</taxon>
        <taxon>Coccinellini</taxon>
        <taxon>Harmonia</taxon>
    </lineage>
</organism>
<reference evidence="2" key="1">
    <citation type="journal article" date="2021" name="J Integr Agric">
        <title>Identification and tissue distribution of odorant binding protein genes in Harmonia axyridis (Coleoptera: Coccinellidae).</title>
        <authorList>
            <person name="Qu C."/>
            <person name="Wang R."/>
            <person name="Che W.-n."/>
            <person name="Li F.-q."/>
            <person name="Zhao H.-p."/>
            <person name="Wei Y.-y."/>
            <person name="Luo C."/>
            <person name="Xue M."/>
        </authorList>
    </citation>
    <scope>NUCLEOTIDE SEQUENCE</scope>
</reference>
<keyword evidence="1" id="KW-0732">Signal</keyword>
<evidence type="ECO:0000256" key="1">
    <source>
        <dbReference type="SAM" id="SignalP"/>
    </source>
</evidence>
<dbReference type="InterPro" id="IPR006170">
    <property type="entry name" value="PBP/GOBP"/>
</dbReference>
<sequence>MFFVQAISYSTILVLFMVTSHVRTDSSEEEEKLMVKCMEEASVTKEEVKVFRTDKISDKILCFMKCRFESEGMFDENGVIIKEMLQEGYDDFGWNDEQKIKADECIDNMKPAKECGDLADFFSCLPVINYGELIK</sequence>
<dbReference type="SUPFAM" id="SSF47565">
    <property type="entry name" value="Insect pheromone/odorant-binding proteins"/>
    <property type="match status" value="1"/>
</dbReference>
<protein>
    <submittedName>
        <fullName evidence="2">Odorant binding protein 10</fullName>
    </submittedName>
</protein>
<dbReference type="GeneID" id="123676376"/>
<dbReference type="GO" id="GO:0005549">
    <property type="term" value="F:odorant binding"/>
    <property type="evidence" value="ECO:0007669"/>
    <property type="project" value="InterPro"/>
</dbReference>
<feature type="signal peptide" evidence="1">
    <location>
        <begin position="1"/>
        <end position="24"/>
    </location>
</feature>
<dbReference type="InterPro" id="IPR036728">
    <property type="entry name" value="PBP_GOBP_sf"/>
</dbReference>
<dbReference type="AlphaFoldDB" id="A0A8K1EKU3"/>
<dbReference type="RefSeq" id="XP_045468207.1">
    <property type="nucleotide sequence ID" value="XM_045612251.1"/>
</dbReference>
<dbReference type="EMBL" id="MT150148">
    <property type="protein sequence ID" value="QTE76118.1"/>
    <property type="molecule type" value="mRNA"/>
</dbReference>